<dbReference type="EMBL" id="JADCNL010000448">
    <property type="protein sequence ID" value="KAG0447590.1"/>
    <property type="molecule type" value="Genomic_DNA"/>
</dbReference>
<dbReference type="Proteomes" id="UP000639772">
    <property type="component" value="Unassembled WGS sequence"/>
</dbReference>
<organism evidence="2 3">
    <name type="scientific">Vanilla planifolia</name>
    <name type="common">Vanilla</name>
    <dbReference type="NCBI Taxonomy" id="51239"/>
    <lineage>
        <taxon>Eukaryota</taxon>
        <taxon>Viridiplantae</taxon>
        <taxon>Streptophyta</taxon>
        <taxon>Embryophyta</taxon>
        <taxon>Tracheophyta</taxon>
        <taxon>Spermatophyta</taxon>
        <taxon>Magnoliopsida</taxon>
        <taxon>Liliopsida</taxon>
        <taxon>Asparagales</taxon>
        <taxon>Orchidaceae</taxon>
        <taxon>Vanilloideae</taxon>
        <taxon>Vanilleae</taxon>
        <taxon>Vanilla</taxon>
    </lineage>
</organism>
<sequence length="196" mass="21214">MNLHRIDVNTTDRTAWLQSGATLSQLYHAISTASEETAPRVLRRLLQPSAPEATSPVGIRASLPHGLAADHVVDAVIVTPDGRVLDRGNGEDLFWAIRGGGGGTWGRSTPGRSGCKRSPSSRCFIVNRSGSNRHIAELIEAWQWVAPDLPDEFYLSCFVGGSLPESVRTGMSATFKDCTSVRAKKRGPFCLINSRV</sequence>
<dbReference type="OrthoDB" id="407275at2759"/>
<protein>
    <submittedName>
        <fullName evidence="2">Uncharacterized protein</fullName>
    </submittedName>
</protein>
<name>A0A835P5Z4_VANPL</name>
<evidence type="ECO:0000313" key="2">
    <source>
        <dbReference type="EMBL" id="KAG0447590.1"/>
    </source>
</evidence>
<evidence type="ECO:0000313" key="4">
    <source>
        <dbReference type="Proteomes" id="UP000639772"/>
    </source>
</evidence>
<keyword evidence="3" id="KW-1185">Reference proteome</keyword>
<dbReference type="InterPro" id="IPR036318">
    <property type="entry name" value="FAD-bd_PCMH-like_sf"/>
</dbReference>
<proteinExistence type="predicted"/>
<accession>A0A835P5Z4</accession>
<reference evidence="3 4" key="1">
    <citation type="journal article" date="2020" name="Nat. Food">
        <title>A phased Vanilla planifolia genome enables genetic improvement of flavour and production.</title>
        <authorList>
            <person name="Hasing T."/>
            <person name="Tang H."/>
            <person name="Brym M."/>
            <person name="Khazi F."/>
            <person name="Huang T."/>
            <person name="Chambers A.H."/>
        </authorList>
    </citation>
    <scope>NUCLEOTIDE SEQUENCE [LARGE SCALE GENOMIC DNA]</scope>
    <source>
        <tissue evidence="2">Leaf</tissue>
    </source>
</reference>
<dbReference type="Proteomes" id="UP000636800">
    <property type="component" value="Unassembled WGS sequence"/>
</dbReference>
<evidence type="ECO:0000313" key="1">
    <source>
        <dbReference type="EMBL" id="KAG0447513.1"/>
    </source>
</evidence>
<gene>
    <name evidence="2" type="ORF">HPP92_028269</name>
    <name evidence="1" type="ORF">HPP92_028287</name>
</gene>
<dbReference type="EMBL" id="JADCNM010000449">
    <property type="protein sequence ID" value="KAG0447513.1"/>
    <property type="molecule type" value="Genomic_DNA"/>
</dbReference>
<dbReference type="InterPro" id="IPR016169">
    <property type="entry name" value="FAD-bd_PCMH_sub2"/>
</dbReference>
<dbReference type="AlphaFoldDB" id="A0A835P5Z4"/>
<dbReference type="Gene3D" id="3.30.465.10">
    <property type="match status" value="1"/>
</dbReference>
<dbReference type="SUPFAM" id="SSF56176">
    <property type="entry name" value="FAD-binding/transporter-associated domain-like"/>
    <property type="match status" value="1"/>
</dbReference>
<evidence type="ECO:0000313" key="3">
    <source>
        <dbReference type="Proteomes" id="UP000636800"/>
    </source>
</evidence>
<comment type="caution">
    <text evidence="2">The sequence shown here is derived from an EMBL/GenBank/DDBJ whole genome shotgun (WGS) entry which is preliminary data.</text>
</comment>
<dbReference type="PANTHER" id="PTHR32448">
    <property type="entry name" value="OS08G0158400 PROTEIN"/>
    <property type="match status" value="1"/>
</dbReference>
<dbReference type="Gene3D" id="3.40.462.20">
    <property type="match status" value="1"/>
</dbReference>
<dbReference type="GO" id="GO:0050660">
    <property type="term" value="F:flavin adenine dinucleotide binding"/>
    <property type="evidence" value="ECO:0007669"/>
    <property type="project" value="InterPro"/>
</dbReference>